<dbReference type="Gene3D" id="3.40.50.1110">
    <property type="entry name" value="SGNH hydrolase"/>
    <property type="match status" value="1"/>
</dbReference>
<feature type="domain" description="SGNH hydrolase-type esterase" evidence="3">
    <location>
        <begin position="72"/>
        <end position="243"/>
    </location>
</feature>
<feature type="compositionally biased region" description="Low complexity" evidence="1">
    <location>
        <begin position="27"/>
        <end position="56"/>
    </location>
</feature>
<dbReference type="AlphaFoldDB" id="A0A5C6A4B4"/>
<dbReference type="Pfam" id="PF13472">
    <property type="entry name" value="Lipase_GDSL_2"/>
    <property type="match status" value="1"/>
</dbReference>
<accession>A0A5C6A4B4</accession>
<keyword evidence="2" id="KW-0732">Signal</keyword>
<feature type="signal peptide" evidence="2">
    <location>
        <begin position="1"/>
        <end position="28"/>
    </location>
</feature>
<organism evidence="4 5">
    <name type="scientific">Neorhodopirellula pilleata</name>
    <dbReference type="NCBI Taxonomy" id="2714738"/>
    <lineage>
        <taxon>Bacteria</taxon>
        <taxon>Pseudomonadati</taxon>
        <taxon>Planctomycetota</taxon>
        <taxon>Planctomycetia</taxon>
        <taxon>Pirellulales</taxon>
        <taxon>Pirellulaceae</taxon>
        <taxon>Neorhodopirellula</taxon>
    </lineage>
</organism>
<comment type="caution">
    <text evidence="4">The sequence shown here is derived from an EMBL/GenBank/DDBJ whole genome shotgun (WGS) entry which is preliminary data.</text>
</comment>
<dbReference type="Proteomes" id="UP000316213">
    <property type="component" value="Unassembled WGS sequence"/>
</dbReference>
<evidence type="ECO:0000313" key="5">
    <source>
        <dbReference type="Proteomes" id="UP000316213"/>
    </source>
</evidence>
<name>A0A5C6A4B4_9BACT</name>
<dbReference type="InterPro" id="IPR036514">
    <property type="entry name" value="SGNH_hydro_sf"/>
</dbReference>
<dbReference type="SUPFAM" id="SSF52266">
    <property type="entry name" value="SGNH hydrolase"/>
    <property type="match status" value="1"/>
</dbReference>
<reference evidence="4 5" key="1">
    <citation type="submission" date="2019-02" db="EMBL/GenBank/DDBJ databases">
        <title>Deep-cultivation of Planctomycetes and their phenomic and genomic characterization uncovers novel biology.</title>
        <authorList>
            <person name="Wiegand S."/>
            <person name="Jogler M."/>
            <person name="Boedeker C."/>
            <person name="Pinto D."/>
            <person name="Vollmers J."/>
            <person name="Rivas-Marin E."/>
            <person name="Kohn T."/>
            <person name="Peeters S.H."/>
            <person name="Heuer A."/>
            <person name="Rast P."/>
            <person name="Oberbeckmann S."/>
            <person name="Bunk B."/>
            <person name="Jeske O."/>
            <person name="Meyerdierks A."/>
            <person name="Storesund J.E."/>
            <person name="Kallscheuer N."/>
            <person name="Luecker S."/>
            <person name="Lage O.M."/>
            <person name="Pohl T."/>
            <person name="Merkel B.J."/>
            <person name="Hornburger P."/>
            <person name="Mueller R.-W."/>
            <person name="Bruemmer F."/>
            <person name="Labrenz M."/>
            <person name="Spormann A.M."/>
            <person name="Op Den Camp H."/>
            <person name="Overmann J."/>
            <person name="Amann R."/>
            <person name="Jetten M.S.M."/>
            <person name="Mascher T."/>
            <person name="Medema M.H."/>
            <person name="Devos D.P."/>
            <person name="Kaster A.-K."/>
            <person name="Ovreas L."/>
            <person name="Rohde M."/>
            <person name="Galperin M.Y."/>
            <person name="Jogler C."/>
        </authorList>
    </citation>
    <scope>NUCLEOTIDE SEQUENCE [LARGE SCALE GENOMIC DNA]</scope>
    <source>
        <strain evidence="4 5">Pla100</strain>
    </source>
</reference>
<dbReference type="EMBL" id="SJPM01000008">
    <property type="protein sequence ID" value="TWT94207.1"/>
    <property type="molecule type" value="Genomic_DNA"/>
</dbReference>
<sequence precursor="true">MIQIGSKFIRWSALVLLGQAFLATSGTAEPPQATQPQPVKAQPAKAQPAKRAPNPAMTLPKVDPSLPNVLLIGDSISIGYTVATREALQGEANVYRPLTNCGPTTRGLEGLDKWLGDTKWDVIHFNFGLHDLKYMGPGGQNLADPDQPNSHVQVGIEDYEANIETIARRLKATGAKVIWRETSPVPDGARGRIVGQSRQYNEAAKRAIERVGGITIDPFYSFAVEHADLQKKADVHYTPEGSKVLGDHVAEVIRQSLKK</sequence>
<gene>
    <name evidence="4" type="ORF">Pla100_38170</name>
</gene>
<dbReference type="CDD" id="cd00229">
    <property type="entry name" value="SGNH_hydrolase"/>
    <property type="match status" value="1"/>
</dbReference>
<dbReference type="InterPro" id="IPR013830">
    <property type="entry name" value="SGNH_hydro"/>
</dbReference>
<evidence type="ECO:0000259" key="3">
    <source>
        <dbReference type="Pfam" id="PF13472"/>
    </source>
</evidence>
<evidence type="ECO:0000256" key="1">
    <source>
        <dbReference type="SAM" id="MobiDB-lite"/>
    </source>
</evidence>
<feature type="chain" id="PRO_5023061948" description="SGNH hydrolase-type esterase domain-containing protein" evidence="2">
    <location>
        <begin position="29"/>
        <end position="259"/>
    </location>
</feature>
<keyword evidence="5" id="KW-1185">Reference proteome</keyword>
<feature type="region of interest" description="Disordered" evidence="1">
    <location>
        <begin position="27"/>
        <end position="60"/>
    </location>
</feature>
<dbReference type="GO" id="GO:0016788">
    <property type="term" value="F:hydrolase activity, acting on ester bonds"/>
    <property type="evidence" value="ECO:0007669"/>
    <property type="project" value="UniProtKB-ARBA"/>
</dbReference>
<evidence type="ECO:0000313" key="4">
    <source>
        <dbReference type="EMBL" id="TWT94207.1"/>
    </source>
</evidence>
<protein>
    <recommendedName>
        <fullName evidence="3">SGNH hydrolase-type esterase domain-containing protein</fullName>
    </recommendedName>
</protein>
<dbReference type="OrthoDB" id="9815670at2"/>
<evidence type="ECO:0000256" key="2">
    <source>
        <dbReference type="SAM" id="SignalP"/>
    </source>
</evidence>
<proteinExistence type="predicted"/>